<evidence type="ECO:0000313" key="1">
    <source>
        <dbReference type="EMBL" id="PON78775.1"/>
    </source>
</evidence>
<comment type="caution">
    <text evidence="1">The sequence shown here is derived from an EMBL/GenBank/DDBJ whole genome shotgun (WGS) entry which is preliminary data.</text>
</comment>
<reference evidence="2" key="1">
    <citation type="submission" date="2016-06" db="EMBL/GenBank/DDBJ databases">
        <title>Parallel loss of symbiosis genes in relatives of nitrogen-fixing non-legume Parasponia.</title>
        <authorList>
            <person name="Van Velzen R."/>
            <person name="Holmer R."/>
            <person name="Bu F."/>
            <person name="Rutten L."/>
            <person name="Van Zeijl A."/>
            <person name="Liu W."/>
            <person name="Santuari L."/>
            <person name="Cao Q."/>
            <person name="Sharma T."/>
            <person name="Shen D."/>
            <person name="Roswanjaya Y."/>
            <person name="Wardhani T."/>
            <person name="Kalhor M.S."/>
            <person name="Jansen J."/>
            <person name="Van den Hoogen J."/>
            <person name="Gungor B."/>
            <person name="Hartog M."/>
            <person name="Hontelez J."/>
            <person name="Verver J."/>
            <person name="Yang W.-C."/>
            <person name="Schijlen E."/>
            <person name="Repin R."/>
            <person name="Schilthuizen M."/>
            <person name="Schranz E."/>
            <person name="Heidstra R."/>
            <person name="Miyata K."/>
            <person name="Fedorova E."/>
            <person name="Kohlen W."/>
            <person name="Bisseling T."/>
            <person name="Smit S."/>
            <person name="Geurts R."/>
        </authorList>
    </citation>
    <scope>NUCLEOTIDE SEQUENCE [LARGE SCALE GENOMIC DNA]</scope>
    <source>
        <strain evidence="2">cv. WU1-14</strain>
    </source>
</reference>
<organism evidence="1 2">
    <name type="scientific">Parasponia andersonii</name>
    <name type="common">Sponia andersonii</name>
    <dbReference type="NCBI Taxonomy" id="3476"/>
    <lineage>
        <taxon>Eukaryota</taxon>
        <taxon>Viridiplantae</taxon>
        <taxon>Streptophyta</taxon>
        <taxon>Embryophyta</taxon>
        <taxon>Tracheophyta</taxon>
        <taxon>Spermatophyta</taxon>
        <taxon>Magnoliopsida</taxon>
        <taxon>eudicotyledons</taxon>
        <taxon>Gunneridae</taxon>
        <taxon>Pentapetalae</taxon>
        <taxon>rosids</taxon>
        <taxon>fabids</taxon>
        <taxon>Rosales</taxon>
        <taxon>Cannabaceae</taxon>
        <taxon>Parasponia</taxon>
    </lineage>
</organism>
<dbReference type="Proteomes" id="UP000237105">
    <property type="component" value="Unassembled WGS sequence"/>
</dbReference>
<accession>A0A2P5DZP2</accession>
<keyword evidence="2" id="KW-1185">Reference proteome</keyword>
<gene>
    <name evidence="1" type="ORF">PanWU01x14_016740</name>
</gene>
<dbReference type="AlphaFoldDB" id="A0A2P5DZP2"/>
<feature type="non-terminal residue" evidence="1">
    <location>
        <position position="107"/>
    </location>
</feature>
<proteinExistence type="predicted"/>
<name>A0A2P5DZP2_PARAD</name>
<sequence>LLLFRSSPTARNFPLHRRMFFAFLATPSFCFALSLSLAGSNNQDLSFLTHSLFSSFKTIFSKVQSKGKTTINIILKLCWHLCAKVRGQGDGEIHNVPRISRVGRSRS</sequence>
<evidence type="ECO:0000313" key="2">
    <source>
        <dbReference type="Proteomes" id="UP000237105"/>
    </source>
</evidence>
<feature type="non-terminal residue" evidence="1">
    <location>
        <position position="1"/>
    </location>
</feature>
<dbReference type="EMBL" id="JXTB01000007">
    <property type="protein sequence ID" value="PON78775.1"/>
    <property type="molecule type" value="Genomic_DNA"/>
</dbReference>
<protein>
    <submittedName>
        <fullName evidence="1">Uncharacterized protein</fullName>
    </submittedName>
</protein>